<proteinExistence type="predicted"/>
<keyword evidence="1" id="KW-0812">Transmembrane</keyword>
<dbReference type="EMBL" id="CP120682">
    <property type="protein sequence ID" value="WKN39631.1"/>
    <property type="molecule type" value="Genomic_DNA"/>
</dbReference>
<keyword evidence="1" id="KW-1133">Transmembrane helix</keyword>
<reference evidence="2" key="1">
    <citation type="journal article" date="2023" name="Comput. Struct. Biotechnol. J.">
        <title>Discovery of a novel marine Bacteroidetes with a rich repertoire of carbohydrate-active enzymes.</title>
        <authorList>
            <person name="Chen B."/>
            <person name="Liu G."/>
            <person name="Chen Q."/>
            <person name="Wang H."/>
            <person name="Liu L."/>
            <person name="Tang K."/>
        </authorList>
    </citation>
    <scope>NUCLEOTIDE SEQUENCE</scope>
    <source>
        <strain evidence="2">TK19036</strain>
    </source>
</reference>
<dbReference type="AlphaFoldDB" id="A0AA49GUG1"/>
<feature type="transmembrane region" description="Helical" evidence="1">
    <location>
        <begin position="65"/>
        <end position="85"/>
    </location>
</feature>
<organism evidence="2">
    <name type="scientific">Roseihalotalea indica</name>
    <dbReference type="NCBI Taxonomy" id="2867963"/>
    <lineage>
        <taxon>Bacteria</taxon>
        <taxon>Pseudomonadati</taxon>
        <taxon>Bacteroidota</taxon>
        <taxon>Cytophagia</taxon>
        <taxon>Cytophagales</taxon>
        <taxon>Catalimonadaceae</taxon>
        <taxon>Roseihalotalea</taxon>
    </lineage>
</organism>
<sequence>MTFTVSRSSVWFFGIALSLILCEVFIVQSSVFTNSPHWLSFGVTADLTLGLPILYYFLIVRKQSINWVTTLLVFLLAIGIAHLILPGEHQYFLGFAEKAVIVTESVVLLYGLSRIRKIITAYRFSARKNPDVLQNLQYSLTQVLGQHKIIPFVVNEISMFYYSLFFWRARKEVRDHQTAFTYHKKSAYPALMGALLLVTAVETVGVHLLLSRWNEGVAWGFTILSAYSFLFIWADIVAVLKRPIVIEDNQLHLRIGLRWQAIIPLQRINGISPVSGNYTKDKSTLNLALLSDPNVILTFAEPVTVQGLYGMEKTVSRLALPLDDVKTFEKLLLERKIE</sequence>
<accession>A0AA49GUG1</accession>
<name>A0AA49GUG1_9BACT</name>
<feature type="transmembrane region" description="Helical" evidence="1">
    <location>
        <begin position="149"/>
        <end position="167"/>
    </location>
</feature>
<evidence type="ECO:0000256" key="1">
    <source>
        <dbReference type="SAM" id="Phobius"/>
    </source>
</evidence>
<protein>
    <recommendedName>
        <fullName evidence="3">Beta-carotene 15,15'-monooxygenase</fullName>
    </recommendedName>
</protein>
<evidence type="ECO:0008006" key="3">
    <source>
        <dbReference type="Google" id="ProtNLM"/>
    </source>
</evidence>
<feature type="transmembrane region" description="Helical" evidence="1">
    <location>
        <begin position="38"/>
        <end position="58"/>
    </location>
</feature>
<feature type="transmembrane region" description="Helical" evidence="1">
    <location>
        <begin position="12"/>
        <end position="32"/>
    </location>
</feature>
<feature type="transmembrane region" description="Helical" evidence="1">
    <location>
        <begin position="216"/>
        <end position="240"/>
    </location>
</feature>
<evidence type="ECO:0000313" key="2">
    <source>
        <dbReference type="EMBL" id="WKN39631.1"/>
    </source>
</evidence>
<feature type="transmembrane region" description="Helical" evidence="1">
    <location>
        <begin position="188"/>
        <end position="210"/>
    </location>
</feature>
<gene>
    <name evidence="2" type="ORF">K4G66_13105</name>
</gene>
<reference evidence="2" key="2">
    <citation type="journal article" date="2024" name="Antonie Van Leeuwenhoek">
        <title>Roseihalotalea indica gen. nov., sp. nov., a halophilic Bacteroidetes from mesopelagic Southwest Indian Ocean with higher carbohydrate metabolic potential.</title>
        <authorList>
            <person name="Chen B."/>
            <person name="Zhang M."/>
            <person name="Lin D."/>
            <person name="Ye J."/>
            <person name="Tang K."/>
        </authorList>
    </citation>
    <scope>NUCLEOTIDE SEQUENCE</scope>
    <source>
        <strain evidence="2">TK19036</strain>
    </source>
</reference>
<keyword evidence="1" id="KW-0472">Membrane</keyword>